<dbReference type="NCBIfam" id="NF040521">
    <property type="entry name" value="C45_proenzyme"/>
    <property type="match status" value="1"/>
</dbReference>
<dbReference type="PANTHER" id="PTHR34180">
    <property type="entry name" value="PEPTIDASE C45"/>
    <property type="match status" value="1"/>
</dbReference>
<dbReference type="STRING" id="6573.A0A210Q0Q8"/>
<name>A0A210Q0Q8_MIZYE</name>
<reference evidence="2 3" key="1">
    <citation type="journal article" date="2017" name="Nat. Ecol. Evol.">
        <title>Scallop genome provides insights into evolution of bilaterian karyotype and development.</title>
        <authorList>
            <person name="Wang S."/>
            <person name="Zhang J."/>
            <person name="Jiao W."/>
            <person name="Li J."/>
            <person name="Xun X."/>
            <person name="Sun Y."/>
            <person name="Guo X."/>
            <person name="Huan P."/>
            <person name="Dong B."/>
            <person name="Zhang L."/>
            <person name="Hu X."/>
            <person name="Sun X."/>
            <person name="Wang J."/>
            <person name="Zhao C."/>
            <person name="Wang Y."/>
            <person name="Wang D."/>
            <person name="Huang X."/>
            <person name="Wang R."/>
            <person name="Lv J."/>
            <person name="Li Y."/>
            <person name="Zhang Z."/>
            <person name="Liu B."/>
            <person name="Lu W."/>
            <person name="Hui Y."/>
            <person name="Liang J."/>
            <person name="Zhou Z."/>
            <person name="Hou R."/>
            <person name="Li X."/>
            <person name="Liu Y."/>
            <person name="Li H."/>
            <person name="Ning X."/>
            <person name="Lin Y."/>
            <person name="Zhao L."/>
            <person name="Xing Q."/>
            <person name="Dou J."/>
            <person name="Li Y."/>
            <person name="Mao J."/>
            <person name="Guo H."/>
            <person name="Dou H."/>
            <person name="Li T."/>
            <person name="Mu C."/>
            <person name="Jiang W."/>
            <person name="Fu Q."/>
            <person name="Fu X."/>
            <person name="Miao Y."/>
            <person name="Liu J."/>
            <person name="Yu Q."/>
            <person name="Li R."/>
            <person name="Liao H."/>
            <person name="Li X."/>
            <person name="Kong Y."/>
            <person name="Jiang Z."/>
            <person name="Chourrout D."/>
            <person name="Li R."/>
            <person name="Bao Z."/>
        </authorList>
    </citation>
    <scope>NUCLEOTIDE SEQUENCE [LARGE SCALE GENOMIC DNA]</scope>
    <source>
        <strain evidence="2 3">PY_sf001</strain>
    </source>
</reference>
<organism evidence="2 3">
    <name type="scientific">Mizuhopecten yessoensis</name>
    <name type="common">Japanese scallop</name>
    <name type="synonym">Patinopecten yessoensis</name>
    <dbReference type="NCBI Taxonomy" id="6573"/>
    <lineage>
        <taxon>Eukaryota</taxon>
        <taxon>Metazoa</taxon>
        <taxon>Spiralia</taxon>
        <taxon>Lophotrochozoa</taxon>
        <taxon>Mollusca</taxon>
        <taxon>Bivalvia</taxon>
        <taxon>Autobranchia</taxon>
        <taxon>Pteriomorphia</taxon>
        <taxon>Pectinida</taxon>
        <taxon>Pectinoidea</taxon>
        <taxon>Pectinidae</taxon>
        <taxon>Mizuhopecten</taxon>
    </lineage>
</organism>
<dbReference type="OrthoDB" id="189997at2759"/>
<accession>A0A210Q0Q8</accession>
<evidence type="ECO:0000313" key="3">
    <source>
        <dbReference type="Proteomes" id="UP000242188"/>
    </source>
</evidence>
<dbReference type="Pfam" id="PF03417">
    <property type="entry name" value="AAT"/>
    <property type="match status" value="1"/>
</dbReference>
<proteinExistence type="predicted"/>
<dbReference type="InterPro" id="IPR047794">
    <property type="entry name" value="C45_proenzyme-like"/>
</dbReference>
<dbReference type="Gene3D" id="3.60.60.10">
    <property type="entry name" value="Penicillin V Acylase, Chain A"/>
    <property type="match status" value="1"/>
</dbReference>
<gene>
    <name evidence="2" type="ORF">KP79_PYT16473</name>
</gene>
<dbReference type="InterPro" id="IPR047801">
    <property type="entry name" value="Peptidase_C45"/>
</dbReference>
<dbReference type="AlphaFoldDB" id="A0A210Q0Q8"/>
<feature type="domain" description="Peptidase C45 hydrolase" evidence="1">
    <location>
        <begin position="127"/>
        <end position="363"/>
    </location>
</feature>
<protein>
    <recommendedName>
        <fullName evidence="1">Peptidase C45 hydrolase domain-containing protein</fullName>
    </recommendedName>
</protein>
<evidence type="ECO:0000259" key="1">
    <source>
        <dbReference type="Pfam" id="PF03417"/>
    </source>
</evidence>
<keyword evidence="3" id="KW-1185">Reference proteome</keyword>
<dbReference type="Proteomes" id="UP000242188">
    <property type="component" value="Unassembled WGS sequence"/>
</dbReference>
<dbReference type="EMBL" id="NEDP02005302">
    <property type="protein sequence ID" value="OWF42295.1"/>
    <property type="molecule type" value="Genomic_DNA"/>
</dbReference>
<dbReference type="PANTHER" id="PTHR34180:SF1">
    <property type="entry name" value="BETA-ALANYL-DOPAMINE_CARCININE HYDROLASE"/>
    <property type="match status" value="1"/>
</dbReference>
<sequence length="377" mass="42383">MANDPAVSMPILHVRGNHYEVGYQTGTAFQNRIKLFYQRSQLVQEKLLPFYSQRRGREIAEVYLRGARDNFPHLIREIQGMADGVGMAFEDIFILNIANEVYNCHFNEMQSWPPESDNLGCSDIMINTPEVKMIGHNEDCDPVSKTCGYIVSAQVIEDSTDEKFTVFSYPGSLPGNTFAFNQHGMIFACNGLYPKTAILGATPRFFLNRSMMTATTVEHALQIGKNVGGGCAVGFNLNIGNWKHPCEMWGLEIGPGEKESKVHLHTFKEQGNNSDTPCYMHTNNYKHLHVVEIDNLASSEARMKRILEFKAPSTGHEMKMILGDTKNDKYPIFRTPSATDSGETVVTALFDLKDRKVDVYMDNVKFAPSPFFSLPLV</sequence>
<dbReference type="InterPro" id="IPR005079">
    <property type="entry name" value="Peptidase_C45_hydrolase"/>
</dbReference>
<evidence type="ECO:0000313" key="2">
    <source>
        <dbReference type="EMBL" id="OWF42295.1"/>
    </source>
</evidence>
<comment type="caution">
    <text evidence="2">The sequence shown here is derived from an EMBL/GenBank/DDBJ whole genome shotgun (WGS) entry which is preliminary data.</text>
</comment>